<comment type="caution">
    <text evidence="2">The sequence shown here is derived from an EMBL/GenBank/DDBJ whole genome shotgun (WGS) entry which is preliminary data.</text>
</comment>
<feature type="transmembrane region" description="Helical" evidence="1">
    <location>
        <begin position="312"/>
        <end position="331"/>
    </location>
</feature>
<evidence type="ECO:0000256" key="1">
    <source>
        <dbReference type="SAM" id="Phobius"/>
    </source>
</evidence>
<keyword evidence="1" id="KW-1133">Transmembrane helix</keyword>
<dbReference type="PANTHER" id="PTHR37422">
    <property type="entry name" value="TEICHURONIC ACID BIOSYNTHESIS PROTEIN TUAE"/>
    <property type="match status" value="1"/>
</dbReference>
<feature type="transmembrane region" description="Helical" evidence="1">
    <location>
        <begin position="114"/>
        <end position="133"/>
    </location>
</feature>
<dbReference type="RefSeq" id="WP_117686033.1">
    <property type="nucleotide sequence ID" value="NZ_QSQP01000009.1"/>
</dbReference>
<name>A0A3E4LZR3_9FIRM</name>
<dbReference type="GO" id="GO:0016020">
    <property type="term" value="C:membrane"/>
    <property type="evidence" value="ECO:0007669"/>
    <property type="project" value="UniProtKB-SubCell"/>
</dbReference>
<reference evidence="2 3" key="1">
    <citation type="submission" date="2018-08" db="EMBL/GenBank/DDBJ databases">
        <title>A genome reference for cultivated species of the human gut microbiota.</title>
        <authorList>
            <person name="Zou Y."/>
            <person name="Xue W."/>
            <person name="Luo G."/>
        </authorList>
    </citation>
    <scope>NUCLEOTIDE SEQUENCE [LARGE SCALE GENOMIC DNA]</scope>
    <source>
        <strain evidence="2 3">TF11-15AC</strain>
    </source>
</reference>
<dbReference type="PANTHER" id="PTHR37422:SF17">
    <property type="entry name" value="O-ANTIGEN LIGASE"/>
    <property type="match status" value="1"/>
</dbReference>
<feature type="transmembrane region" description="Helical" evidence="1">
    <location>
        <begin position="55"/>
        <end position="73"/>
    </location>
</feature>
<evidence type="ECO:0000313" key="2">
    <source>
        <dbReference type="EMBL" id="RGK42856.1"/>
    </source>
</evidence>
<dbReference type="GO" id="GO:0016874">
    <property type="term" value="F:ligase activity"/>
    <property type="evidence" value="ECO:0007669"/>
    <property type="project" value="UniProtKB-KW"/>
</dbReference>
<feature type="transmembrane region" description="Helical" evidence="1">
    <location>
        <begin position="338"/>
        <end position="355"/>
    </location>
</feature>
<feature type="transmembrane region" description="Helical" evidence="1">
    <location>
        <begin position="27"/>
        <end position="43"/>
    </location>
</feature>
<keyword evidence="1" id="KW-0472">Membrane</keyword>
<dbReference type="InterPro" id="IPR051533">
    <property type="entry name" value="WaaL-like"/>
</dbReference>
<protein>
    <submittedName>
        <fullName evidence="2">O-antigen ligase domain-containing protein</fullName>
    </submittedName>
</protein>
<gene>
    <name evidence="2" type="ORF">DXD13_08550</name>
</gene>
<keyword evidence="2" id="KW-0436">Ligase</keyword>
<proteinExistence type="predicted"/>
<accession>A0A3E4LZR3</accession>
<feature type="transmembrane region" description="Helical" evidence="1">
    <location>
        <begin position="190"/>
        <end position="207"/>
    </location>
</feature>
<feature type="transmembrane region" description="Helical" evidence="1">
    <location>
        <begin position="237"/>
        <end position="254"/>
    </location>
</feature>
<dbReference type="EMBL" id="QSQP01000009">
    <property type="protein sequence ID" value="RGK42856.1"/>
    <property type="molecule type" value="Genomic_DNA"/>
</dbReference>
<dbReference type="Proteomes" id="UP000261052">
    <property type="component" value="Unassembled WGS sequence"/>
</dbReference>
<dbReference type="AlphaFoldDB" id="A0A3E4LZR3"/>
<organism evidence="2 3">
    <name type="scientific">Agathobacter rectalis</name>
    <dbReference type="NCBI Taxonomy" id="39491"/>
    <lineage>
        <taxon>Bacteria</taxon>
        <taxon>Bacillati</taxon>
        <taxon>Bacillota</taxon>
        <taxon>Clostridia</taxon>
        <taxon>Lachnospirales</taxon>
        <taxon>Lachnospiraceae</taxon>
        <taxon>Agathobacter</taxon>
    </lineage>
</organism>
<feature type="transmembrane region" description="Helical" evidence="1">
    <location>
        <begin position="85"/>
        <end position="102"/>
    </location>
</feature>
<sequence>MIFNCFTALFIFSTINREFLFWGIDLRYILVILAFVLIGRAILNKRKVQFMKNDLYLFLLYGCLFFSYIFILGNKNIVSDELKSLTILHIGNFLSLLVFIIYKNEINEKFILNIYKLSICILILSFFAVLFSIDIPSSMYTGERMISEGIEQVNLFGSMFRIAGFAEDANYAFLFLYTQMLLLLGNKKRWWDYILLIFVIICMAFSFSKTQIIMILPSLAFYILFIKIKVTQRQKNVLISCFVILIMLLPFILYKTNFMASMGTLKTRYSLWKYAFNMLIENHYMPSGLGGFRFYINNVYGGHWIVQSHSTYVELLTEIGVISLFLFYKVFKFNLKSINNIYFLIVVNYLCFAITSETLYLQYFIFVSCVLVNMNYSRNEMREK</sequence>
<evidence type="ECO:0000313" key="3">
    <source>
        <dbReference type="Proteomes" id="UP000261052"/>
    </source>
</evidence>
<keyword evidence="1" id="KW-0812">Transmembrane</keyword>